<name>A0A0A9BX51_ARUDO</name>
<reference evidence="1" key="2">
    <citation type="journal article" date="2015" name="Data Brief">
        <title>Shoot transcriptome of the giant reed, Arundo donax.</title>
        <authorList>
            <person name="Barrero R.A."/>
            <person name="Guerrero F.D."/>
            <person name="Moolhuijzen P."/>
            <person name="Goolsby J.A."/>
            <person name="Tidwell J."/>
            <person name="Bellgard S.E."/>
            <person name="Bellgard M.I."/>
        </authorList>
    </citation>
    <scope>NUCLEOTIDE SEQUENCE</scope>
    <source>
        <tissue evidence="1">Shoot tissue taken approximately 20 cm above the soil surface</tissue>
    </source>
</reference>
<proteinExistence type="predicted"/>
<evidence type="ECO:0000313" key="1">
    <source>
        <dbReference type="EMBL" id="JAD68589.1"/>
    </source>
</evidence>
<organism evidence="1">
    <name type="scientific">Arundo donax</name>
    <name type="common">Giant reed</name>
    <name type="synonym">Donax arundinaceus</name>
    <dbReference type="NCBI Taxonomy" id="35708"/>
    <lineage>
        <taxon>Eukaryota</taxon>
        <taxon>Viridiplantae</taxon>
        <taxon>Streptophyta</taxon>
        <taxon>Embryophyta</taxon>
        <taxon>Tracheophyta</taxon>
        <taxon>Spermatophyta</taxon>
        <taxon>Magnoliopsida</taxon>
        <taxon>Liliopsida</taxon>
        <taxon>Poales</taxon>
        <taxon>Poaceae</taxon>
        <taxon>PACMAD clade</taxon>
        <taxon>Arundinoideae</taxon>
        <taxon>Arundineae</taxon>
        <taxon>Arundo</taxon>
    </lineage>
</organism>
<reference evidence="1" key="1">
    <citation type="submission" date="2014-09" db="EMBL/GenBank/DDBJ databases">
        <authorList>
            <person name="Magalhaes I.L.F."/>
            <person name="Oliveira U."/>
            <person name="Santos F.R."/>
            <person name="Vidigal T.H.D.A."/>
            <person name="Brescovit A.D."/>
            <person name="Santos A.J."/>
        </authorList>
    </citation>
    <scope>NUCLEOTIDE SEQUENCE</scope>
    <source>
        <tissue evidence="1">Shoot tissue taken approximately 20 cm above the soil surface</tissue>
    </source>
</reference>
<accession>A0A0A9BX51</accession>
<protein>
    <submittedName>
        <fullName evidence="1">Mat-r</fullName>
    </submittedName>
</protein>
<dbReference type="EMBL" id="GBRH01229306">
    <property type="protein sequence ID" value="JAD68589.1"/>
    <property type="molecule type" value="Transcribed_RNA"/>
</dbReference>
<sequence length="13" mass="1389">MLFGNSARVLPPS</sequence>